<dbReference type="AlphaFoldDB" id="A0A068NLH2"/>
<comment type="similarity">
    <text evidence="1">Belongs to the anaerobic coproporphyrinogen-III oxidase family. HemW subfamily.</text>
</comment>
<dbReference type="STRING" id="661478.OP10G_1050"/>
<dbReference type="InterPro" id="IPR004559">
    <property type="entry name" value="HemW-like"/>
</dbReference>
<reference evidence="11 12" key="1">
    <citation type="journal article" date="2014" name="PLoS ONE">
        <title>The first complete genome sequence of the class fimbriimonadia in the phylum armatimonadetes.</title>
        <authorList>
            <person name="Hu Z.Y."/>
            <person name="Wang Y.Z."/>
            <person name="Im W.T."/>
            <person name="Wang S.Y."/>
            <person name="Zhao G.P."/>
            <person name="Zheng H.J."/>
            <person name="Quan Z.X."/>
        </authorList>
    </citation>
    <scope>NUCLEOTIDE SEQUENCE [LARGE SCALE GENOMIC DNA]</scope>
    <source>
        <strain evidence="11">Gsoil 348</strain>
    </source>
</reference>
<keyword evidence="6 9" id="KW-0408">Iron</keyword>
<dbReference type="PANTHER" id="PTHR13932">
    <property type="entry name" value="COPROPORPHYRINIGEN III OXIDASE"/>
    <property type="match status" value="1"/>
</dbReference>
<dbReference type="GO" id="GO:0005737">
    <property type="term" value="C:cytoplasm"/>
    <property type="evidence" value="ECO:0007669"/>
    <property type="project" value="UniProtKB-SubCell"/>
</dbReference>
<dbReference type="InterPro" id="IPR013785">
    <property type="entry name" value="Aldolase_TIM"/>
</dbReference>
<keyword evidence="3 9" id="KW-0349">Heme</keyword>
<dbReference type="OrthoDB" id="9808022at2"/>
<dbReference type="SFLD" id="SFLDF00288">
    <property type="entry name" value="HemN-like__clustered_with_nucl"/>
    <property type="match status" value="1"/>
</dbReference>
<evidence type="ECO:0000256" key="1">
    <source>
        <dbReference type="ARBA" id="ARBA00006100"/>
    </source>
</evidence>
<accession>A0A068NLH2</accession>
<dbReference type="SFLD" id="SFLDF00562">
    <property type="entry name" value="HemN-like__clustered_with_heat"/>
    <property type="match status" value="1"/>
</dbReference>
<protein>
    <recommendedName>
        <fullName evidence="2 9">Heme chaperone HemW</fullName>
    </recommendedName>
</protein>
<proteinExistence type="inferred from homology"/>
<comment type="subcellular location">
    <subcellularLocation>
        <location evidence="9">Cytoplasm</location>
    </subcellularLocation>
</comment>
<evidence type="ECO:0000313" key="12">
    <source>
        <dbReference type="Proteomes" id="UP000027982"/>
    </source>
</evidence>
<name>A0A068NLH2_FIMGI</name>
<dbReference type="Pfam" id="PF06969">
    <property type="entry name" value="HemN_C"/>
    <property type="match status" value="1"/>
</dbReference>
<dbReference type="SUPFAM" id="SSF102114">
    <property type="entry name" value="Radical SAM enzymes"/>
    <property type="match status" value="1"/>
</dbReference>
<keyword evidence="8 9" id="KW-0143">Chaperone</keyword>
<evidence type="ECO:0000256" key="9">
    <source>
        <dbReference type="RuleBase" id="RU364116"/>
    </source>
</evidence>
<dbReference type="InterPro" id="IPR010723">
    <property type="entry name" value="HemN_C"/>
</dbReference>
<keyword evidence="7 9" id="KW-0411">Iron-sulfur</keyword>
<dbReference type="NCBIfam" id="TIGR00539">
    <property type="entry name" value="hemN_rel"/>
    <property type="match status" value="1"/>
</dbReference>
<dbReference type="InterPro" id="IPR058240">
    <property type="entry name" value="rSAM_sf"/>
</dbReference>
<evidence type="ECO:0000313" key="11">
    <source>
        <dbReference type="EMBL" id="AIE84418.1"/>
    </source>
</evidence>
<keyword evidence="4 9" id="KW-0949">S-adenosyl-L-methionine</keyword>
<keyword evidence="12" id="KW-1185">Reference proteome</keyword>
<dbReference type="PROSITE" id="PS51918">
    <property type="entry name" value="RADICAL_SAM"/>
    <property type="match status" value="1"/>
</dbReference>
<gene>
    <name evidence="11" type="ORF">OP10G_1050</name>
</gene>
<evidence type="ECO:0000256" key="6">
    <source>
        <dbReference type="ARBA" id="ARBA00023004"/>
    </source>
</evidence>
<evidence type="ECO:0000256" key="5">
    <source>
        <dbReference type="ARBA" id="ARBA00022723"/>
    </source>
</evidence>
<dbReference type="Pfam" id="PF04055">
    <property type="entry name" value="Radical_SAM"/>
    <property type="match status" value="1"/>
</dbReference>
<dbReference type="HOGENOM" id="CLU_027579_1_1_0"/>
<dbReference type="GO" id="GO:0046872">
    <property type="term" value="F:metal ion binding"/>
    <property type="evidence" value="ECO:0007669"/>
    <property type="project" value="UniProtKB-UniRule"/>
</dbReference>
<dbReference type="InterPro" id="IPR007197">
    <property type="entry name" value="rSAM"/>
</dbReference>
<dbReference type="SMART" id="SM00729">
    <property type="entry name" value="Elp3"/>
    <property type="match status" value="1"/>
</dbReference>
<dbReference type="SFLD" id="SFLDG01065">
    <property type="entry name" value="anaerobic_coproporphyrinogen-I"/>
    <property type="match status" value="2"/>
</dbReference>
<feature type="domain" description="Radical SAM core" evidence="10">
    <location>
        <begin position="1"/>
        <end position="235"/>
    </location>
</feature>
<dbReference type="PANTHER" id="PTHR13932:SF5">
    <property type="entry name" value="RADICAL S-ADENOSYL METHIONINE DOMAIN-CONTAINING PROTEIN 1, MITOCHONDRIAL"/>
    <property type="match status" value="1"/>
</dbReference>
<keyword evidence="9" id="KW-0004">4Fe-4S</keyword>
<evidence type="ECO:0000259" key="10">
    <source>
        <dbReference type="PROSITE" id="PS51918"/>
    </source>
</evidence>
<dbReference type="EMBL" id="CP007139">
    <property type="protein sequence ID" value="AIE84418.1"/>
    <property type="molecule type" value="Genomic_DNA"/>
</dbReference>
<dbReference type="Gene3D" id="3.20.20.70">
    <property type="entry name" value="Aldolase class I"/>
    <property type="match status" value="1"/>
</dbReference>
<dbReference type="InterPro" id="IPR006638">
    <property type="entry name" value="Elp3/MiaA/NifB-like_rSAM"/>
</dbReference>
<sequence length="369" mass="41113">MANRSPLAVYVHIPFCPSKCGYCDFNSYAMQGEIVGRTVEAIVADIQRSPWAGRPAKTIFFGGGTPTYLDEGSLLRIFQAVLETHPPLDGAEITSEANPGTVDHSKFAAMRTAGFNRISLGAQSFLDSDLIALERVHKAGDIERAVGAAREAGFDNVNLDLMFALPNQSIHAWRRNLDRALALEPEHLSLYCLTIEPNTAFYKRHLRGQLTQPDDDQQVAMYEECVARTEAAGFRQYEISNFAKPGRECAHNLCYWHAEEYAAYGPGAVGMVEGRRYTNLKHPLGYCEAVEAGLPLPFESEHLDKDTLRTERIMLGLRLNEGLSLTGLELEERGVRRLLDRGWVESDAERLRLTPAGRHFCSEVALELI</sequence>
<organism evidence="11 12">
    <name type="scientific">Fimbriimonas ginsengisoli Gsoil 348</name>
    <dbReference type="NCBI Taxonomy" id="661478"/>
    <lineage>
        <taxon>Bacteria</taxon>
        <taxon>Bacillati</taxon>
        <taxon>Armatimonadota</taxon>
        <taxon>Fimbriimonadia</taxon>
        <taxon>Fimbriimonadales</taxon>
        <taxon>Fimbriimonadaceae</taxon>
        <taxon>Fimbriimonas</taxon>
    </lineage>
</organism>
<dbReference type="GO" id="GO:0006779">
    <property type="term" value="P:porphyrin-containing compound biosynthetic process"/>
    <property type="evidence" value="ECO:0007669"/>
    <property type="project" value="InterPro"/>
</dbReference>
<evidence type="ECO:0000256" key="3">
    <source>
        <dbReference type="ARBA" id="ARBA00022617"/>
    </source>
</evidence>
<dbReference type="eggNOG" id="COG0635">
    <property type="taxonomic scope" value="Bacteria"/>
</dbReference>
<evidence type="ECO:0000256" key="7">
    <source>
        <dbReference type="ARBA" id="ARBA00023014"/>
    </source>
</evidence>
<dbReference type="GO" id="GO:0004109">
    <property type="term" value="F:coproporphyrinogen oxidase activity"/>
    <property type="evidence" value="ECO:0007669"/>
    <property type="project" value="InterPro"/>
</dbReference>
<dbReference type="SFLD" id="SFLDG01082">
    <property type="entry name" value="B12-binding_domain_containing"/>
    <property type="match status" value="1"/>
</dbReference>
<evidence type="ECO:0000256" key="4">
    <source>
        <dbReference type="ARBA" id="ARBA00022691"/>
    </source>
</evidence>
<dbReference type="InterPro" id="IPR034505">
    <property type="entry name" value="Coproporphyrinogen-III_oxidase"/>
</dbReference>
<dbReference type="SFLD" id="SFLDS00029">
    <property type="entry name" value="Radical_SAM"/>
    <property type="match status" value="2"/>
</dbReference>
<keyword evidence="9" id="KW-0963">Cytoplasm</keyword>
<comment type="function">
    <text evidence="9">Probably acts as a heme chaperone, transferring heme to an unknown acceptor. Binds one molecule of heme per monomer, possibly covalently. Binds 1 [4Fe-4S] cluster. The cluster is coordinated with 3 cysteines and an exchangeable S-adenosyl-L-methionine.</text>
</comment>
<dbReference type="GO" id="GO:0051539">
    <property type="term" value="F:4 iron, 4 sulfur cluster binding"/>
    <property type="evidence" value="ECO:0007669"/>
    <property type="project" value="UniProtKB-UniRule"/>
</dbReference>
<evidence type="ECO:0000256" key="8">
    <source>
        <dbReference type="ARBA" id="ARBA00023186"/>
    </source>
</evidence>
<dbReference type="Proteomes" id="UP000027982">
    <property type="component" value="Chromosome"/>
</dbReference>
<keyword evidence="5 9" id="KW-0479">Metal-binding</keyword>
<dbReference type="KEGG" id="fgi:OP10G_1050"/>
<dbReference type="RefSeq" id="WP_025226944.1">
    <property type="nucleotide sequence ID" value="NZ_CP007139.1"/>
</dbReference>
<evidence type="ECO:0000256" key="2">
    <source>
        <dbReference type="ARBA" id="ARBA00017228"/>
    </source>
</evidence>